<feature type="region of interest" description="Disordered" evidence="1">
    <location>
        <begin position="524"/>
        <end position="543"/>
    </location>
</feature>
<sequence>MALSITSLKYHITINHQPFSIPRSPAPPGPSLPLGQEKVRFGADGRSQLVSLDAQRVVKLWDIGGGRDAATATAAAAAQGHQGHGTKAAAREFLPELRGGGGAFSKFQPLPLVARWAIRHGDLERPLLDAATASWLDNTGNTGAAADTKRKSDRNNDKKRVLLRGRGREEDAGTASASTLPSVGGSSETARATAAGKGDGGSWSYSMKRDMRATTVAFHATMTAFGEQLSVVVATAGGSLVKCNADAWPVGLAAGGDGGDGGRDGVVAYGRCLVPVEPGNRGAPHEATVLRSTASADREGSEGILGGCNSVRREFFERHRHSVIFVGFKDHVSLTMVTLDVSGLLCVWPYSADAFSGFGWYTPSKEVVVDVTLHSYRLESNRVARRGERGAGGGGGGGGGGPEFIFNRALPPDYSETGNPREALAELRTGGGYRLSSTERTAGRGRAETYIGPPDSGSDSRGGAAVFRAIVARYDEEGELKSATRLRALECAREGMITDAKLTASGGELAVVASYLPLASGSCGSGAGGSSPTGSGDGTSGSEEVPQFTAMVFLVNLESMQLLPQHVRHEWPMTSGSTGGFPSPAFAVSPVLDATGSDYVYLAIEDSVRIFSLETGFEVTLQEGGRLSTKIGRSPGDGGTRGGNGTAAATASAGPTAPIVAAEVASDNGTLAVACAESDATPWEMRVHLSTPFAMGSDEGFSHRDQIRRVIVGGIVEAAIVLSEQNRTAKELLIEPIEGMGGQSSAPVGLGAGGRVSLRDLLGKPPYGTV</sequence>
<evidence type="ECO:0000256" key="1">
    <source>
        <dbReference type="SAM" id="MobiDB-lite"/>
    </source>
</evidence>
<dbReference type="EMBL" id="FN648926">
    <property type="protein sequence ID" value="CBN73771.1"/>
    <property type="molecule type" value="Genomic_DNA"/>
</dbReference>
<feature type="compositionally biased region" description="Basic and acidic residues" evidence="1">
    <location>
        <begin position="147"/>
        <end position="171"/>
    </location>
</feature>
<dbReference type="AlphaFoldDB" id="D8LRY7"/>
<protein>
    <submittedName>
        <fullName evidence="2">Uncharacterized protein</fullName>
    </submittedName>
</protein>
<accession>D8LRY7</accession>
<reference evidence="2 3" key="1">
    <citation type="journal article" date="2010" name="Nature">
        <title>The Ectocarpus genome and the independent evolution of multicellularity in brown algae.</title>
        <authorList>
            <person name="Cock J.M."/>
            <person name="Sterck L."/>
            <person name="Rouze P."/>
            <person name="Scornet D."/>
            <person name="Allen A.E."/>
            <person name="Amoutzias G."/>
            <person name="Anthouard V."/>
            <person name="Artiguenave F."/>
            <person name="Aury J.M."/>
            <person name="Badger J.H."/>
            <person name="Beszteri B."/>
            <person name="Billiau K."/>
            <person name="Bonnet E."/>
            <person name="Bothwell J.H."/>
            <person name="Bowler C."/>
            <person name="Boyen C."/>
            <person name="Brownlee C."/>
            <person name="Carrano C.J."/>
            <person name="Charrier B."/>
            <person name="Cho G.Y."/>
            <person name="Coelho S.M."/>
            <person name="Collen J."/>
            <person name="Corre E."/>
            <person name="Da Silva C."/>
            <person name="Delage L."/>
            <person name="Delaroque N."/>
            <person name="Dittami S.M."/>
            <person name="Doulbeau S."/>
            <person name="Elias M."/>
            <person name="Farnham G."/>
            <person name="Gachon C.M."/>
            <person name="Gschloessl B."/>
            <person name="Heesch S."/>
            <person name="Jabbari K."/>
            <person name="Jubin C."/>
            <person name="Kawai H."/>
            <person name="Kimura K."/>
            <person name="Kloareg B."/>
            <person name="Kupper F.C."/>
            <person name="Lang D."/>
            <person name="Le Bail A."/>
            <person name="Leblanc C."/>
            <person name="Lerouge P."/>
            <person name="Lohr M."/>
            <person name="Lopez P.J."/>
            <person name="Martens C."/>
            <person name="Maumus F."/>
            <person name="Michel G."/>
            <person name="Miranda-Saavedra D."/>
            <person name="Morales J."/>
            <person name="Moreau H."/>
            <person name="Motomura T."/>
            <person name="Nagasato C."/>
            <person name="Napoli C.A."/>
            <person name="Nelson D.R."/>
            <person name="Nyvall-Collen P."/>
            <person name="Peters A.F."/>
            <person name="Pommier C."/>
            <person name="Potin P."/>
            <person name="Poulain J."/>
            <person name="Quesneville H."/>
            <person name="Read B."/>
            <person name="Rensing S.A."/>
            <person name="Ritter A."/>
            <person name="Rousvoal S."/>
            <person name="Samanta M."/>
            <person name="Samson G."/>
            <person name="Schroeder D.C."/>
            <person name="Segurens B."/>
            <person name="Strittmatter M."/>
            <person name="Tonon T."/>
            <person name="Tregear J.W."/>
            <person name="Valentin K."/>
            <person name="von Dassow P."/>
            <person name="Yamagishi T."/>
            <person name="Van de Peer Y."/>
            <person name="Wincker P."/>
        </authorList>
    </citation>
    <scope>NUCLEOTIDE SEQUENCE [LARGE SCALE GENOMIC DNA]</scope>
    <source>
        <strain evidence="3">Ec32 / CCAP1310/4</strain>
    </source>
</reference>
<proteinExistence type="predicted"/>
<keyword evidence="3" id="KW-1185">Reference proteome</keyword>
<gene>
    <name evidence="2" type="ORF">Esi_0007_0014</name>
</gene>
<evidence type="ECO:0000313" key="2">
    <source>
        <dbReference type="EMBL" id="CBN73771.1"/>
    </source>
</evidence>
<dbReference type="EMBL" id="FN649731">
    <property type="protein sequence ID" value="CBN73771.1"/>
    <property type="molecule type" value="Genomic_DNA"/>
</dbReference>
<feature type="compositionally biased region" description="Polar residues" evidence="1">
    <location>
        <begin position="175"/>
        <end position="190"/>
    </location>
</feature>
<dbReference type="OrthoDB" id="199838at2759"/>
<feature type="compositionally biased region" description="Gly residues" evidence="1">
    <location>
        <begin position="524"/>
        <end position="539"/>
    </location>
</feature>
<feature type="region of interest" description="Disordered" evidence="1">
    <location>
        <begin position="628"/>
        <end position="652"/>
    </location>
</feature>
<name>D8LRY7_ECTSI</name>
<feature type="compositionally biased region" description="Gly residues" evidence="1">
    <location>
        <begin position="635"/>
        <end position="645"/>
    </location>
</feature>
<dbReference type="InParanoid" id="D8LRY7"/>
<evidence type="ECO:0000313" key="3">
    <source>
        <dbReference type="Proteomes" id="UP000002630"/>
    </source>
</evidence>
<dbReference type="Proteomes" id="UP000002630">
    <property type="component" value="Linkage Group LG06"/>
</dbReference>
<feature type="region of interest" description="Disordered" evidence="1">
    <location>
        <begin position="138"/>
        <end position="205"/>
    </location>
</feature>
<feature type="region of interest" description="Disordered" evidence="1">
    <location>
        <begin position="435"/>
        <end position="459"/>
    </location>
</feature>
<organism evidence="2 3">
    <name type="scientific">Ectocarpus siliculosus</name>
    <name type="common">Brown alga</name>
    <name type="synonym">Conferva siliculosa</name>
    <dbReference type="NCBI Taxonomy" id="2880"/>
    <lineage>
        <taxon>Eukaryota</taxon>
        <taxon>Sar</taxon>
        <taxon>Stramenopiles</taxon>
        <taxon>Ochrophyta</taxon>
        <taxon>PX clade</taxon>
        <taxon>Phaeophyceae</taxon>
        <taxon>Ectocarpales</taxon>
        <taxon>Ectocarpaceae</taxon>
        <taxon>Ectocarpus</taxon>
    </lineage>
</organism>